<dbReference type="RefSeq" id="WP_119761144.1">
    <property type="nucleotide sequence ID" value="NZ_QYUJ01000009.1"/>
</dbReference>
<keyword evidence="2" id="KW-0732">Signal</keyword>
<keyword evidence="4" id="KW-1185">Reference proteome</keyword>
<accession>A0A418VEQ0</accession>
<proteinExistence type="predicted"/>
<evidence type="ECO:0000256" key="1">
    <source>
        <dbReference type="SAM" id="Coils"/>
    </source>
</evidence>
<organism evidence="3 4">
    <name type="scientific">Deinococcus cavernae</name>
    <dbReference type="NCBI Taxonomy" id="2320857"/>
    <lineage>
        <taxon>Bacteria</taxon>
        <taxon>Thermotogati</taxon>
        <taxon>Deinococcota</taxon>
        <taxon>Deinococci</taxon>
        <taxon>Deinococcales</taxon>
        <taxon>Deinococcaceae</taxon>
        <taxon>Deinococcus</taxon>
    </lineage>
</organism>
<dbReference type="Proteomes" id="UP000286287">
    <property type="component" value="Unassembled WGS sequence"/>
</dbReference>
<reference evidence="3 4" key="1">
    <citation type="submission" date="2018-09" db="EMBL/GenBank/DDBJ databases">
        <authorList>
            <person name="Zhu H."/>
        </authorList>
    </citation>
    <scope>NUCLEOTIDE SEQUENCE [LARGE SCALE GENOMIC DNA]</scope>
    <source>
        <strain evidence="3 4">K2S05-167</strain>
    </source>
</reference>
<protein>
    <submittedName>
        <fullName evidence="3">Uncharacterized protein</fullName>
    </submittedName>
</protein>
<feature type="coiled-coil region" evidence="1">
    <location>
        <begin position="280"/>
        <end position="322"/>
    </location>
</feature>
<evidence type="ECO:0000256" key="2">
    <source>
        <dbReference type="SAM" id="SignalP"/>
    </source>
</evidence>
<gene>
    <name evidence="3" type="ORF">D3875_03340</name>
</gene>
<comment type="caution">
    <text evidence="3">The sequence shown here is derived from an EMBL/GenBank/DDBJ whole genome shotgun (WGS) entry which is preliminary data.</text>
</comment>
<sequence>MKRKAFLLALTAGMLSGTASAENGWGNLGGILQQACSASQGNAAGMSFNTGKFGEKMQWLCQLQNIHGFIDNNILNGDWEAFAQDVAGKYLGQLANYIGDSMGDTSGVSHLLAGLNDAMNRNYGDFKQALYGTAVRGIGPGRSLNAGYSEGSVGNIAEKAIANNPTFALANSVARVSDAMNAAHGVQKAYQAKKIQDEAKKALESNTAQAMNAATNVIGTPTKEGLVDKYSKDAASAVSAREVSEVLVQITGEAMKQDATMSVALLNQLSELAQQQVMTNTQLMLERQSKEQEIARNEEEFKAEVEQMVAENNAQAAEFQRDIKSAYSNMSSILKADIKLEPVGE</sequence>
<dbReference type="OrthoDB" id="67322at2"/>
<feature type="chain" id="PRO_5019402032" evidence="2">
    <location>
        <begin position="22"/>
        <end position="345"/>
    </location>
</feature>
<dbReference type="EMBL" id="QYUJ01000009">
    <property type="protein sequence ID" value="RJF74588.1"/>
    <property type="molecule type" value="Genomic_DNA"/>
</dbReference>
<evidence type="ECO:0000313" key="3">
    <source>
        <dbReference type="EMBL" id="RJF74588.1"/>
    </source>
</evidence>
<evidence type="ECO:0000313" key="4">
    <source>
        <dbReference type="Proteomes" id="UP000286287"/>
    </source>
</evidence>
<name>A0A418VEQ0_9DEIO</name>
<dbReference type="AlphaFoldDB" id="A0A418VEQ0"/>
<feature type="signal peptide" evidence="2">
    <location>
        <begin position="1"/>
        <end position="21"/>
    </location>
</feature>
<keyword evidence="1" id="KW-0175">Coiled coil</keyword>